<sequence length="204" mass="23150">MNSPMLPPSASQFMRSSERVTERLTDIPVDLRKLWNPDQCPADLLPWLAWALSVDRWDKSWSEQTKRQVIKASWVVHRQKGTISALRHVVEPFGYLLWVIEWWQSGEAPGTFRLEIGIQDQGITEETWLELERLIDDAKPRSRHLTGLTLSLQTQGNIDTAASCYLGDTLIVYPWFPETIAVGGYDYTGAAVHLIDSVEVVSGD</sequence>
<protein>
    <submittedName>
        <fullName evidence="1">Phage tail protein I</fullName>
    </submittedName>
</protein>
<dbReference type="InterPro" id="IPR006521">
    <property type="entry name" value="Tail_protein_I"/>
</dbReference>
<dbReference type="NCBIfam" id="TIGR01634">
    <property type="entry name" value="tail_P2_I"/>
    <property type="match status" value="1"/>
</dbReference>
<accession>A0ABY5X4P3</accession>
<name>A0ABY5X4P3_ERWPY</name>
<gene>
    <name evidence="1" type="ORF">NYP84_10515</name>
</gene>
<dbReference type="Proteomes" id="UP001058553">
    <property type="component" value="Chromosome"/>
</dbReference>
<evidence type="ECO:0000313" key="1">
    <source>
        <dbReference type="EMBL" id="UWS32102.1"/>
    </source>
</evidence>
<proteinExistence type="predicted"/>
<dbReference type="EMBL" id="CP103445">
    <property type="protein sequence ID" value="UWS32102.1"/>
    <property type="molecule type" value="Genomic_DNA"/>
</dbReference>
<organism evidence="1 2">
    <name type="scientific">Erwinia pyrifoliae</name>
    <dbReference type="NCBI Taxonomy" id="79967"/>
    <lineage>
        <taxon>Bacteria</taxon>
        <taxon>Pseudomonadati</taxon>
        <taxon>Pseudomonadota</taxon>
        <taxon>Gammaproteobacteria</taxon>
        <taxon>Enterobacterales</taxon>
        <taxon>Erwiniaceae</taxon>
        <taxon>Erwinia</taxon>
    </lineage>
</organism>
<evidence type="ECO:0000313" key="2">
    <source>
        <dbReference type="Proteomes" id="UP001058553"/>
    </source>
</evidence>
<reference evidence="1" key="1">
    <citation type="submission" date="2022-07" db="EMBL/GenBank/DDBJ databases">
        <title>Genetic diversity of Erwinia pyrifoliae.</title>
        <authorList>
            <person name="Park D.S."/>
            <person name="Ham H."/>
        </authorList>
    </citation>
    <scope>NUCLEOTIDE SEQUENCE</scope>
    <source>
        <strain evidence="1">CP201486</strain>
    </source>
</reference>
<dbReference type="RefSeq" id="WP_259825663.1">
    <property type="nucleotide sequence ID" value="NZ_CP103445.1"/>
</dbReference>
<dbReference type="Pfam" id="PF09684">
    <property type="entry name" value="Tail_P2_I"/>
    <property type="match status" value="1"/>
</dbReference>
<keyword evidence="2" id="KW-1185">Reference proteome</keyword>